<comment type="caution">
    <text evidence="1">The sequence shown here is derived from an EMBL/GenBank/DDBJ whole genome shotgun (WGS) entry which is preliminary data.</text>
</comment>
<organism evidence="1 2">
    <name type="scientific">Caballeronia sordidicola</name>
    <name type="common">Burkholderia sordidicola</name>
    <dbReference type="NCBI Taxonomy" id="196367"/>
    <lineage>
        <taxon>Bacteria</taxon>
        <taxon>Pseudomonadati</taxon>
        <taxon>Pseudomonadota</taxon>
        <taxon>Betaproteobacteria</taxon>
        <taxon>Burkholderiales</taxon>
        <taxon>Burkholderiaceae</taxon>
        <taxon>Caballeronia</taxon>
    </lineage>
</organism>
<protein>
    <submittedName>
        <fullName evidence="1">Uncharacterized protein</fullName>
    </submittedName>
</protein>
<gene>
    <name evidence="1" type="ORF">PAMC26577_27175</name>
</gene>
<reference evidence="1 2" key="1">
    <citation type="submission" date="2017-03" db="EMBL/GenBank/DDBJ databases">
        <title>Genome analysis of strain PAMC 26577.</title>
        <authorList>
            <person name="Oh H.-M."/>
            <person name="Yang J.-A."/>
        </authorList>
    </citation>
    <scope>NUCLEOTIDE SEQUENCE [LARGE SCALE GENOMIC DNA]</scope>
    <source>
        <strain evidence="1 2">PAMC 26577</strain>
    </source>
</reference>
<dbReference type="EMBL" id="NBTZ01000107">
    <property type="protein sequence ID" value="OTP70404.1"/>
    <property type="molecule type" value="Genomic_DNA"/>
</dbReference>
<accession>A0A242MGH0</accession>
<proteinExistence type="predicted"/>
<evidence type="ECO:0000313" key="1">
    <source>
        <dbReference type="EMBL" id="OTP70404.1"/>
    </source>
</evidence>
<evidence type="ECO:0000313" key="2">
    <source>
        <dbReference type="Proteomes" id="UP000195221"/>
    </source>
</evidence>
<dbReference type="AlphaFoldDB" id="A0A242MGH0"/>
<sequence length="126" mass="14948">MYDIYVDFDYLGKDDAPHHTSLRDPENLRAIHFNRRYLTPEQLDDRRAARRHQYGMMDLRTGMLCPETAIWEGWTENGPTDATVVYAGRLFPTARNVPYQNPAPYEWVNARWMWLRESLRDPLSES</sequence>
<name>A0A242MGH0_CABSO</name>
<dbReference type="Proteomes" id="UP000195221">
    <property type="component" value="Unassembled WGS sequence"/>
</dbReference>